<evidence type="ECO:0000256" key="1">
    <source>
        <dbReference type="SAM" id="MobiDB-lite"/>
    </source>
</evidence>
<proteinExistence type="predicted"/>
<keyword evidence="2" id="KW-0812">Transmembrane</keyword>
<keyword evidence="5" id="KW-1185">Reference proteome</keyword>
<keyword evidence="2" id="KW-0472">Membrane</keyword>
<feature type="transmembrane region" description="Helical" evidence="2">
    <location>
        <begin position="122"/>
        <end position="141"/>
    </location>
</feature>
<dbReference type="Proteomes" id="UP000094385">
    <property type="component" value="Unassembled WGS sequence"/>
</dbReference>
<sequence length="153" mass="16222">MSSGGPPPGPPPSASPPVPDGWLAKYDTNYNTYYYLNLATGKSQWEMPPGADLPPAYSATQDQRQQLLMYVQEQQPRRSGTGAGTGMALGEAGGLVGGVVLPDDTSPAVVVVDQGLGGDYRLGILFLSLLVWFLLGIYLYGNFSHLGDFGRGL</sequence>
<evidence type="ECO:0000259" key="3">
    <source>
        <dbReference type="PROSITE" id="PS50020"/>
    </source>
</evidence>
<dbReference type="SUPFAM" id="SSF51045">
    <property type="entry name" value="WW domain"/>
    <property type="match status" value="1"/>
</dbReference>
<dbReference type="InterPro" id="IPR036020">
    <property type="entry name" value="WW_dom_sf"/>
</dbReference>
<organism evidence="4 5">
    <name type="scientific">Lipomyces starkeyi NRRL Y-11557</name>
    <dbReference type="NCBI Taxonomy" id="675824"/>
    <lineage>
        <taxon>Eukaryota</taxon>
        <taxon>Fungi</taxon>
        <taxon>Dikarya</taxon>
        <taxon>Ascomycota</taxon>
        <taxon>Saccharomycotina</taxon>
        <taxon>Lipomycetes</taxon>
        <taxon>Lipomycetales</taxon>
        <taxon>Lipomycetaceae</taxon>
        <taxon>Lipomyces</taxon>
    </lineage>
</organism>
<evidence type="ECO:0000313" key="5">
    <source>
        <dbReference type="Proteomes" id="UP000094385"/>
    </source>
</evidence>
<dbReference type="PROSITE" id="PS50020">
    <property type="entry name" value="WW_DOMAIN_2"/>
    <property type="match status" value="1"/>
</dbReference>
<dbReference type="PROSITE" id="PS01159">
    <property type="entry name" value="WW_DOMAIN_1"/>
    <property type="match status" value="1"/>
</dbReference>
<dbReference type="InterPro" id="IPR001202">
    <property type="entry name" value="WW_dom"/>
</dbReference>
<dbReference type="AlphaFoldDB" id="A0A1E3PU70"/>
<feature type="region of interest" description="Disordered" evidence="1">
    <location>
        <begin position="1"/>
        <end position="20"/>
    </location>
</feature>
<evidence type="ECO:0000313" key="4">
    <source>
        <dbReference type="EMBL" id="ODQ68834.1"/>
    </source>
</evidence>
<protein>
    <recommendedName>
        <fullName evidence="3">WW domain-containing protein</fullName>
    </recommendedName>
</protein>
<feature type="domain" description="WW" evidence="3">
    <location>
        <begin position="16"/>
        <end position="50"/>
    </location>
</feature>
<keyword evidence="2" id="KW-1133">Transmembrane helix</keyword>
<gene>
    <name evidence="4" type="ORF">LIPSTDRAFT_76704</name>
</gene>
<reference evidence="4 5" key="1">
    <citation type="journal article" date="2016" name="Proc. Natl. Acad. Sci. U.S.A.">
        <title>Comparative genomics of biotechnologically important yeasts.</title>
        <authorList>
            <person name="Riley R."/>
            <person name="Haridas S."/>
            <person name="Wolfe K.H."/>
            <person name="Lopes M.R."/>
            <person name="Hittinger C.T."/>
            <person name="Goeker M."/>
            <person name="Salamov A.A."/>
            <person name="Wisecaver J.H."/>
            <person name="Long T.M."/>
            <person name="Calvey C.H."/>
            <person name="Aerts A.L."/>
            <person name="Barry K.W."/>
            <person name="Choi C."/>
            <person name="Clum A."/>
            <person name="Coughlan A.Y."/>
            <person name="Deshpande S."/>
            <person name="Douglass A.P."/>
            <person name="Hanson S.J."/>
            <person name="Klenk H.-P."/>
            <person name="LaButti K.M."/>
            <person name="Lapidus A."/>
            <person name="Lindquist E.A."/>
            <person name="Lipzen A.M."/>
            <person name="Meier-Kolthoff J.P."/>
            <person name="Ohm R.A."/>
            <person name="Otillar R.P."/>
            <person name="Pangilinan J.L."/>
            <person name="Peng Y."/>
            <person name="Rokas A."/>
            <person name="Rosa C.A."/>
            <person name="Scheuner C."/>
            <person name="Sibirny A.A."/>
            <person name="Slot J.C."/>
            <person name="Stielow J.B."/>
            <person name="Sun H."/>
            <person name="Kurtzman C.P."/>
            <person name="Blackwell M."/>
            <person name="Grigoriev I.V."/>
            <person name="Jeffries T.W."/>
        </authorList>
    </citation>
    <scope>NUCLEOTIDE SEQUENCE [LARGE SCALE GENOMIC DNA]</scope>
    <source>
        <strain evidence="4 5">NRRL Y-11557</strain>
    </source>
</reference>
<feature type="compositionally biased region" description="Pro residues" evidence="1">
    <location>
        <begin position="1"/>
        <end position="19"/>
    </location>
</feature>
<dbReference type="Pfam" id="PF00397">
    <property type="entry name" value="WW"/>
    <property type="match status" value="1"/>
</dbReference>
<dbReference type="Gene3D" id="2.20.70.10">
    <property type="match status" value="1"/>
</dbReference>
<dbReference type="SMART" id="SM00456">
    <property type="entry name" value="WW"/>
    <property type="match status" value="1"/>
</dbReference>
<accession>A0A1E3PU70</accession>
<evidence type="ECO:0000256" key="2">
    <source>
        <dbReference type="SAM" id="Phobius"/>
    </source>
</evidence>
<name>A0A1E3PU70_LIPST</name>
<dbReference type="EMBL" id="KV454310">
    <property type="protein sequence ID" value="ODQ68834.1"/>
    <property type="molecule type" value="Genomic_DNA"/>
</dbReference>
<dbReference type="STRING" id="675824.A0A1E3PU70"/>